<dbReference type="SMART" id="SM00671">
    <property type="entry name" value="SEL1"/>
    <property type="match status" value="9"/>
</dbReference>
<dbReference type="OrthoDB" id="2384430at2759"/>
<dbReference type="InterPro" id="IPR050767">
    <property type="entry name" value="Sel1_AlgK"/>
</dbReference>
<organism evidence="2 3">
    <name type="scientific">Linnemannia elongata AG-77</name>
    <dbReference type="NCBI Taxonomy" id="1314771"/>
    <lineage>
        <taxon>Eukaryota</taxon>
        <taxon>Fungi</taxon>
        <taxon>Fungi incertae sedis</taxon>
        <taxon>Mucoromycota</taxon>
        <taxon>Mortierellomycotina</taxon>
        <taxon>Mortierellomycetes</taxon>
        <taxon>Mortierellales</taxon>
        <taxon>Mortierellaceae</taxon>
        <taxon>Linnemannia</taxon>
    </lineage>
</organism>
<dbReference type="SUPFAM" id="SSF81901">
    <property type="entry name" value="HCP-like"/>
    <property type="match status" value="3"/>
</dbReference>
<dbReference type="Gene3D" id="1.25.40.10">
    <property type="entry name" value="Tetratricopeptide repeat domain"/>
    <property type="match status" value="3"/>
</dbReference>
<evidence type="ECO:0000313" key="3">
    <source>
        <dbReference type="Proteomes" id="UP000078512"/>
    </source>
</evidence>
<proteinExistence type="inferred from homology"/>
<name>A0A197JD32_9FUNG</name>
<comment type="similarity">
    <text evidence="1">Belongs to the sel-1 family.</text>
</comment>
<evidence type="ECO:0000313" key="2">
    <source>
        <dbReference type="EMBL" id="OAQ23037.1"/>
    </source>
</evidence>
<protein>
    <submittedName>
        <fullName evidence="2">HCP-like protein</fullName>
    </submittedName>
</protein>
<reference evidence="2 3" key="1">
    <citation type="submission" date="2016-05" db="EMBL/GenBank/DDBJ databases">
        <title>Genome sequencing reveals origins of a unique bacterial endosymbiosis in the earliest lineages of terrestrial Fungi.</title>
        <authorList>
            <consortium name="DOE Joint Genome Institute"/>
            <person name="Uehling J."/>
            <person name="Gryganskyi A."/>
            <person name="Hameed K."/>
            <person name="Tschaplinski T."/>
            <person name="Misztal P."/>
            <person name="Wu S."/>
            <person name="Desiro A."/>
            <person name="Vande Pol N."/>
            <person name="Du Z.-Y."/>
            <person name="Zienkiewicz A."/>
            <person name="Zienkiewicz K."/>
            <person name="Morin E."/>
            <person name="Tisserant E."/>
            <person name="Splivallo R."/>
            <person name="Hainaut M."/>
            <person name="Henrissat B."/>
            <person name="Ohm R."/>
            <person name="Kuo A."/>
            <person name="Yan J."/>
            <person name="Lipzen A."/>
            <person name="Nolan M."/>
            <person name="Labutti K."/>
            <person name="Barry K."/>
            <person name="Goldstein A."/>
            <person name="Labbe J."/>
            <person name="Schadt C."/>
            <person name="Tuskan G."/>
            <person name="Grigoriev I."/>
            <person name="Martin F."/>
            <person name="Vilgalys R."/>
            <person name="Bonito G."/>
        </authorList>
    </citation>
    <scope>NUCLEOTIDE SEQUENCE [LARGE SCALE GENOMIC DNA]</scope>
    <source>
        <strain evidence="2 3">AG-77</strain>
    </source>
</reference>
<dbReference type="PANTHER" id="PTHR11102">
    <property type="entry name" value="SEL-1-LIKE PROTEIN"/>
    <property type="match status" value="1"/>
</dbReference>
<dbReference type="Proteomes" id="UP000078512">
    <property type="component" value="Unassembled WGS sequence"/>
</dbReference>
<dbReference type="Pfam" id="PF08238">
    <property type="entry name" value="Sel1"/>
    <property type="match status" value="9"/>
</dbReference>
<dbReference type="InterPro" id="IPR006597">
    <property type="entry name" value="Sel1-like"/>
</dbReference>
<gene>
    <name evidence="2" type="ORF">K457DRAFT_1911316</name>
</gene>
<keyword evidence="3" id="KW-1185">Reference proteome</keyword>
<dbReference type="InterPro" id="IPR011990">
    <property type="entry name" value="TPR-like_helical_dom_sf"/>
</dbReference>
<evidence type="ECO:0000256" key="1">
    <source>
        <dbReference type="ARBA" id="ARBA00038101"/>
    </source>
</evidence>
<dbReference type="PANTHER" id="PTHR11102:SF160">
    <property type="entry name" value="ERAD-ASSOCIATED E3 UBIQUITIN-PROTEIN LIGASE COMPONENT HRD3"/>
    <property type="match status" value="1"/>
</dbReference>
<dbReference type="AlphaFoldDB" id="A0A197JD32"/>
<accession>A0A197JD32</accession>
<sequence>MYSTLRKIIQEDAPQVQVQAFRSVDKSILPSTVPLATPEEVTHIDTHLDPETQKEVVLWDDILQAFKNADLVRHKTRVVLFLKGKDFTILQPRRIAAMPDAILDVIIDTSVIDSKETPSDATSAVRRNPVYGLVETAMENYTHIDRPLAFPSARGPQASVSEGAAAGLRGRDVNMTENVVVSHDNNTTSTSSAVRRNPVYGLVEAAMENYTHIDRPLESPSARGPQAAMNEQARLAKDLSVPPHSDIGNNSLLRGSQNTTIAAKKDLAQLAAEQGDPIGQIRLGELYQYGQGVPQDYAQSLDWYLLAANRGNIRAQREIADFYYNGRGVTKDYAQAMVWYRKAADQGDAGSQCKVGSLYEYGSGVGYDHLKAAEWYQKAADQGHAFAKKCLRALKDKGMPNNISPNSVPLATPEEIYHVETQVDPDTNKDVVLWDDILQAFENAVQVRHKTKVVPFLKGKDLRILQPRRIAAVPNIVLDAIVDTPVTENMAVTSLQIQHLALQPAPLQDYDNRSQLGRIQIATTDVPMEKDIAQTSISASRGDKYAQVALGDKYRDGKGVPRDYQAAMYWYLMAVEQGDGAGQQRVGDLYAKGLGVSQKYSIAMDWYLKAAEQGHAESQYRIGLLYRHGQGVPQNYKQALEWHLKAANQGHADSQYYIGFLYDNGQSVPQDYVPAMEWYLKAANQGHVRSQYNIGCLYDNGRGVPQDYAHAMVWYVKAAQQGHARSQYSIGILYDYGQGVPKNYAQAMQWYLKAANQGHNRARRALDALKKKGVALNQKIKM</sequence>
<dbReference type="EMBL" id="KV442132">
    <property type="protein sequence ID" value="OAQ23037.1"/>
    <property type="molecule type" value="Genomic_DNA"/>
</dbReference>
<dbReference type="STRING" id="1314771.A0A197JD32"/>